<feature type="chain" id="PRO_5036858107" evidence="1">
    <location>
        <begin position="21"/>
        <end position="176"/>
    </location>
</feature>
<accession>A0A914WSR7</accession>
<dbReference type="AlphaFoldDB" id="A0A914WSR7"/>
<organism evidence="2 3">
    <name type="scientific">Plectus sambesii</name>
    <dbReference type="NCBI Taxonomy" id="2011161"/>
    <lineage>
        <taxon>Eukaryota</taxon>
        <taxon>Metazoa</taxon>
        <taxon>Ecdysozoa</taxon>
        <taxon>Nematoda</taxon>
        <taxon>Chromadorea</taxon>
        <taxon>Plectida</taxon>
        <taxon>Plectina</taxon>
        <taxon>Plectoidea</taxon>
        <taxon>Plectidae</taxon>
        <taxon>Plectus</taxon>
    </lineage>
</organism>
<evidence type="ECO:0000256" key="1">
    <source>
        <dbReference type="SAM" id="SignalP"/>
    </source>
</evidence>
<sequence length="176" mass="18866">MFHFLLLVCATVIANRSVTAYLHPCAHRWLTTDINGLFLNDTRLASSAVDGVICNPKVANSCTGGPNAVCMFSTRTWSYRCCHDVWKLGDSGIGEFAYNKTGAGFAKPLCPYGATGLPFALPCNISNQANQGCPYGYSCTKAGNLPKNATLYPGEASNSPYVCCLTKTLLANMDKC</sequence>
<name>A0A914WSR7_9BILA</name>
<proteinExistence type="predicted"/>
<dbReference type="Proteomes" id="UP000887566">
    <property type="component" value="Unplaced"/>
</dbReference>
<keyword evidence="1" id="KW-0732">Signal</keyword>
<evidence type="ECO:0000313" key="2">
    <source>
        <dbReference type="Proteomes" id="UP000887566"/>
    </source>
</evidence>
<keyword evidence="2" id="KW-1185">Reference proteome</keyword>
<feature type="signal peptide" evidence="1">
    <location>
        <begin position="1"/>
        <end position="20"/>
    </location>
</feature>
<reference evidence="3" key="1">
    <citation type="submission" date="2022-11" db="UniProtKB">
        <authorList>
            <consortium name="WormBaseParasite"/>
        </authorList>
    </citation>
    <scope>IDENTIFICATION</scope>
</reference>
<evidence type="ECO:0000313" key="3">
    <source>
        <dbReference type="WBParaSite" id="PSAMB.scaffold5260size12177.g26298.t1"/>
    </source>
</evidence>
<dbReference type="WBParaSite" id="PSAMB.scaffold5260size12177.g26298.t1">
    <property type="protein sequence ID" value="PSAMB.scaffold5260size12177.g26298.t1"/>
    <property type="gene ID" value="PSAMB.scaffold5260size12177.g26298"/>
</dbReference>
<protein>
    <submittedName>
        <fullName evidence="3">Secreted protein</fullName>
    </submittedName>
</protein>